<evidence type="ECO:0000313" key="2">
    <source>
        <dbReference type="EMBL" id="CAA9541360.1"/>
    </source>
</evidence>
<name>A0A6J4U5N8_9BACT</name>
<reference evidence="2" key="1">
    <citation type="submission" date="2020-02" db="EMBL/GenBank/DDBJ databases">
        <authorList>
            <person name="Meier V. D."/>
        </authorList>
    </citation>
    <scope>NUCLEOTIDE SEQUENCE</scope>
    <source>
        <strain evidence="2">AVDCRST_MAG73</strain>
    </source>
</reference>
<protein>
    <submittedName>
        <fullName evidence="2">Aspartate carbamoyltransferase</fullName>
        <ecNumber evidence="2">2.1.3.2</ecNumber>
    </submittedName>
</protein>
<accession>A0A6J4U5N8</accession>
<proteinExistence type="predicted"/>
<dbReference type="AlphaFoldDB" id="A0A6J4U5N8"/>
<feature type="compositionally biased region" description="Basic residues" evidence="1">
    <location>
        <begin position="15"/>
        <end position="24"/>
    </location>
</feature>
<dbReference type="GO" id="GO:0004070">
    <property type="term" value="F:aspartate carbamoyltransferase activity"/>
    <property type="evidence" value="ECO:0007669"/>
    <property type="project" value="UniProtKB-EC"/>
</dbReference>
<organism evidence="2">
    <name type="scientific">uncultured Thermomicrobiales bacterium</name>
    <dbReference type="NCBI Taxonomy" id="1645740"/>
    <lineage>
        <taxon>Bacteria</taxon>
        <taxon>Pseudomonadati</taxon>
        <taxon>Thermomicrobiota</taxon>
        <taxon>Thermomicrobia</taxon>
        <taxon>Thermomicrobiales</taxon>
        <taxon>environmental samples</taxon>
    </lineage>
</organism>
<sequence length="49" mass="5300">QLGRDRAPPLASGRRDRRRGRCRSPRGVFPAGTERGLREDGVVADAVGV</sequence>
<feature type="non-terminal residue" evidence="2">
    <location>
        <position position="49"/>
    </location>
</feature>
<evidence type="ECO:0000256" key="1">
    <source>
        <dbReference type="SAM" id="MobiDB-lite"/>
    </source>
</evidence>
<dbReference type="EC" id="2.1.3.2" evidence="2"/>
<keyword evidence="2" id="KW-0808">Transferase</keyword>
<feature type="non-terminal residue" evidence="2">
    <location>
        <position position="1"/>
    </location>
</feature>
<feature type="region of interest" description="Disordered" evidence="1">
    <location>
        <begin position="1"/>
        <end position="35"/>
    </location>
</feature>
<dbReference type="EMBL" id="CADCWE010000123">
    <property type="protein sequence ID" value="CAA9541360.1"/>
    <property type="molecule type" value="Genomic_DNA"/>
</dbReference>
<gene>
    <name evidence="2" type="ORF">AVDCRST_MAG73-1964</name>
</gene>